<dbReference type="EMBL" id="JBGNUJ010000002">
    <property type="protein sequence ID" value="KAL3964883.1"/>
    <property type="molecule type" value="Genomic_DNA"/>
</dbReference>
<accession>A0ACC4EBB5</accession>
<comment type="caution">
    <text evidence="1">The sequence shown here is derived from an EMBL/GenBank/DDBJ whole genome shotgun (WGS) entry which is preliminary data.</text>
</comment>
<gene>
    <name evidence="1" type="ORF">ACCO45_001887</name>
</gene>
<organism evidence="1 2">
    <name type="scientific">Purpureocillium lilacinum</name>
    <name type="common">Paecilomyces lilacinus</name>
    <dbReference type="NCBI Taxonomy" id="33203"/>
    <lineage>
        <taxon>Eukaryota</taxon>
        <taxon>Fungi</taxon>
        <taxon>Dikarya</taxon>
        <taxon>Ascomycota</taxon>
        <taxon>Pezizomycotina</taxon>
        <taxon>Sordariomycetes</taxon>
        <taxon>Hypocreomycetidae</taxon>
        <taxon>Hypocreales</taxon>
        <taxon>Ophiocordycipitaceae</taxon>
        <taxon>Purpureocillium</taxon>
    </lineage>
</organism>
<keyword evidence="2" id="KW-1185">Reference proteome</keyword>
<sequence>MRRDQAMGFTADGALHVRVQTVHQRASTVLADGPLGSRAVASPWVVAHAERANVDEGRVANEPHTGHWHAQLVPPRGAGSAAQQARGHVQHLAGPAVLSREPHQPVGNTSELDVLADPIGGNYADPLIMRRFAGSPPMSPTYNESGIKVLHIPDLDIWTSCITLVSCLRIIKRWMDHHPEAVPLTVMMEPKTAESLGEMQGGAKVIPWDNATLLDGLDDEIRRVFGPAQLITPDDIRREGDTLEGSVLGRGWPDLESARGRIMFLMDNALPDPIRDAYIDGRPNLEGRVLFTNAPIGDPDCAFQKLNDVTTLEYTKHVRTQVTRGYWVRTRADEPLRTIWDGCSIERRKLALSSGAQIVSTDFPAYGMSARWGCDYAATLPGHRAVRCNPAMLLPGCRDDVLERLHVES</sequence>
<protein>
    <submittedName>
        <fullName evidence="1">Uncharacterized protein</fullName>
    </submittedName>
</protein>
<proteinExistence type="predicted"/>
<reference evidence="1" key="1">
    <citation type="submission" date="2024-12" db="EMBL/GenBank/DDBJ databases">
        <title>Comparative genomics and development of molecular markers within Purpureocillium lilacinum and among Purpureocillium species.</title>
        <authorList>
            <person name="Yeh Z.-Y."/>
            <person name="Ni N.-T."/>
            <person name="Lo P.-H."/>
            <person name="Mushyakhwo K."/>
            <person name="Lin C.-F."/>
            <person name="Nai Y.-S."/>
        </authorList>
    </citation>
    <scope>NUCLEOTIDE SEQUENCE</scope>
    <source>
        <strain evidence="1">NCHU-NPUST-175</strain>
    </source>
</reference>
<evidence type="ECO:0000313" key="1">
    <source>
        <dbReference type="EMBL" id="KAL3964883.1"/>
    </source>
</evidence>
<name>A0ACC4EBB5_PURLI</name>
<dbReference type="Proteomes" id="UP001638806">
    <property type="component" value="Unassembled WGS sequence"/>
</dbReference>
<evidence type="ECO:0000313" key="2">
    <source>
        <dbReference type="Proteomes" id="UP001638806"/>
    </source>
</evidence>